<dbReference type="Proteomes" id="UP000265955">
    <property type="component" value="Unassembled WGS sequence"/>
</dbReference>
<evidence type="ECO:0000313" key="9">
    <source>
        <dbReference type="Proteomes" id="UP000265955"/>
    </source>
</evidence>
<dbReference type="GO" id="GO:0005886">
    <property type="term" value="C:plasma membrane"/>
    <property type="evidence" value="ECO:0007669"/>
    <property type="project" value="UniProtKB-SubCell"/>
</dbReference>
<gene>
    <name evidence="8" type="ORF">D3871_23345</name>
</gene>
<dbReference type="InterPro" id="IPR032808">
    <property type="entry name" value="DoxX"/>
</dbReference>
<dbReference type="RefSeq" id="WP_119771534.1">
    <property type="nucleotide sequence ID" value="NZ_QYUO01000003.1"/>
</dbReference>
<keyword evidence="6 7" id="KW-0472">Membrane</keyword>
<keyword evidence="9" id="KW-1185">Reference proteome</keyword>
<organism evidence="8 9">
    <name type="scientific">Noviherbaspirillum saxi</name>
    <dbReference type="NCBI Taxonomy" id="2320863"/>
    <lineage>
        <taxon>Bacteria</taxon>
        <taxon>Pseudomonadati</taxon>
        <taxon>Pseudomonadota</taxon>
        <taxon>Betaproteobacteria</taxon>
        <taxon>Burkholderiales</taxon>
        <taxon>Oxalobacteraceae</taxon>
        <taxon>Noviherbaspirillum</taxon>
    </lineage>
</organism>
<dbReference type="Pfam" id="PF07681">
    <property type="entry name" value="DoxX"/>
    <property type="match status" value="1"/>
</dbReference>
<keyword evidence="3" id="KW-1003">Cell membrane</keyword>
<comment type="subcellular location">
    <subcellularLocation>
        <location evidence="1">Cell membrane</location>
        <topology evidence="1">Multi-pass membrane protein</topology>
    </subcellularLocation>
</comment>
<evidence type="ECO:0000256" key="3">
    <source>
        <dbReference type="ARBA" id="ARBA00022475"/>
    </source>
</evidence>
<name>A0A3A3FE47_9BURK</name>
<evidence type="ECO:0000256" key="1">
    <source>
        <dbReference type="ARBA" id="ARBA00004651"/>
    </source>
</evidence>
<dbReference type="AlphaFoldDB" id="A0A3A3FE47"/>
<dbReference type="PANTHER" id="PTHR33452">
    <property type="entry name" value="OXIDOREDUCTASE CATD-RELATED"/>
    <property type="match status" value="1"/>
</dbReference>
<sequence>MNTPTLNAMQTTRPDGLPARWSGMIDQCERLVGHSLLALINRVAIASIFFLSGRTKVDGFLMVNESAITLFRDEYKLPLVPPELAAHAAAYAETVFPILLILGLCTRLSALALLAMTAVIQIFVYPDAWPTHLSWAGALLYLLGRGGGYWSLDRLLVLHRR</sequence>
<comment type="caution">
    <text evidence="8">The sequence shown here is derived from an EMBL/GenBank/DDBJ whole genome shotgun (WGS) entry which is preliminary data.</text>
</comment>
<dbReference type="InterPro" id="IPR051907">
    <property type="entry name" value="DoxX-like_oxidoreductase"/>
</dbReference>
<evidence type="ECO:0000256" key="4">
    <source>
        <dbReference type="ARBA" id="ARBA00022692"/>
    </source>
</evidence>
<protein>
    <submittedName>
        <fullName evidence="8">DoxX family protein</fullName>
    </submittedName>
</protein>
<feature type="transmembrane region" description="Helical" evidence="7">
    <location>
        <begin position="132"/>
        <end position="152"/>
    </location>
</feature>
<evidence type="ECO:0000256" key="2">
    <source>
        <dbReference type="ARBA" id="ARBA00006679"/>
    </source>
</evidence>
<evidence type="ECO:0000256" key="5">
    <source>
        <dbReference type="ARBA" id="ARBA00022989"/>
    </source>
</evidence>
<proteinExistence type="inferred from homology"/>
<evidence type="ECO:0000256" key="7">
    <source>
        <dbReference type="SAM" id="Phobius"/>
    </source>
</evidence>
<evidence type="ECO:0000256" key="6">
    <source>
        <dbReference type="ARBA" id="ARBA00023136"/>
    </source>
</evidence>
<dbReference type="EMBL" id="QYUO01000003">
    <property type="protein sequence ID" value="RJF91636.1"/>
    <property type="molecule type" value="Genomic_DNA"/>
</dbReference>
<reference evidence="9" key="1">
    <citation type="submission" date="2018-09" db="EMBL/GenBank/DDBJ databases">
        <authorList>
            <person name="Zhu H."/>
        </authorList>
    </citation>
    <scope>NUCLEOTIDE SEQUENCE [LARGE SCALE GENOMIC DNA]</scope>
    <source>
        <strain evidence="9">K1R23-30</strain>
    </source>
</reference>
<dbReference type="PANTHER" id="PTHR33452:SF1">
    <property type="entry name" value="INNER MEMBRANE PROTEIN YPHA-RELATED"/>
    <property type="match status" value="1"/>
</dbReference>
<feature type="transmembrane region" description="Helical" evidence="7">
    <location>
        <begin position="31"/>
        <end position="52"/>
    </location>
</feature>
<keyword evidence="5 7" id="KW-1133">Transmembrane helix</keyword>
<accession>A0A3A3FE47</accession>
<keyword evidence="4 7" id="KW-0812">Transmembrane</keyword>
<comment type="similarity">
    <text evidence="2">Belongs to the DoxX family.</text>
</comment>
<feature type="transmembrane region" description="Helical" evidence="7">
    <location>
        <begin position="109"/>
        <end position="126"/>
    </location>
</feature>
<dbReference type="OrthoDB" id="121744at2"/>
<evidence type="ECO:0000313" key="8">
    <source>
        <dbReference type="EMBL" id="RJF91636.1"/>
    </source>
</evidence>